<gene>
    <name evidence="2" type="ORF">FCN18_05170</name>
</gene>
<reference evidence="2 3" key="1">
    <citation type="journal article" date="2015" name="Antonie Van Leeuwenhoek">
        <title>Prauserella endophytica sp. nov., an endophytic actinobacterium isolated from Tamarix taklamakanensis.</title>
        <authorList>
            <person name="Liu J.M."/>
            <person name="Habden X."/>
            <person name="Guo L."/>
            <person name="Tuo L."/>
            <person name="Jiang Z.K."/>
            <person name="Liu S.W."/>
            <person name="Liu X.F."/>
            <person name="Chen L."/>
            <person name="Li R.F."/>
            <person name="Zhang Y.Q."/>
            <person name="Sun C.H."/>
        </authorList>
    </citation>
    <scope>NUCLEOTIDE SEQUENCE [LARGE SCALE GENOMIC DNA]</scope>
    <source>
        <strain evidence="2 3">CGMCC 4.7182</strain>
    </source>
</reference>
<dbReference type="InterPro" id="IPR011251">
    <property type="entry name" value="Luciferase-like_dom"/>
</dbReference>
<sequence>MRIGVTLDLATVSLADVPALAAAVEEAALDLVWLAAPSGRPEVALAAAATCAEPTRTVLIGAGTAVAEHHPLYLAEERHVADQLLGGRLVLGLRGDDEASLTEWADVLLAAAGTTPFAHRGPRHTIPAGLPQHTVNPETRVRVTPAPYALEPTLWLLGRAAPAVASAYALSPVSEEDGAPVWRHLERSLGPACRRLRRPAVRTWDPGAEDVVELARRLSAERDGWGLDTTLLRLTPPPGTAAWHAALADLAVVVRPRLQQERLPAGLEELWDAERTHQHTAGVEREVIT</sequence>
<feature type="domain" description="Luciferase-like" evidence="1">
    <location>
        <begin position="9"/>
        <end position="93"/>
    </location>
</feature>
<dbReference type="EMBL" id="SWMS01000002">
    <property type="protein sequence ID" value="TKG72634.1"/>
    <property type="molecule type" value="Genomic_DNA"/>
</dbReference>
<dbReference type="RefSeq" id="WP_137093562.1">
    <property type="nucleotide sequence ID" value="NZ_SWMS01000002.1"/>
</dbReference>
<dbReference type="Pfam" id="PF00296">
    <property type="entry name" value="Bac_luciferase"/>
    <property type="match status" value="1"/>
</dbReference>
<evidence type="ECO:0000259" key="1">
    <source>
        <dbReference type="Pfam" id="PF00296"/>
    </source>
</evidence>
<name>A0ABY2S9S5_9PSEU</name>
<accession>A0ABY2S9S5</accession>
<keyword evidence="3" id="KW-1185">Reference proteome</keyword>
<organism evidence="2 3">
    <name type="scientific">Prauserella endophytica</name>
    <dbReference type="NCBI Taxonomy" id="1592324"/>
    <lineage>
        <taxon>Bacteria</taxon>
        <taxon>Bacillati</taxon>
        <taxon>Actinomycetota</taxon>
        <taxon>Actinomycetes</taxon>
        <taxon>Pseudonocardiales</taxon>
        <taxon>Pseudonocardiaceae</taxon>
        <taxon>Prauserella</taxon>
        <taxon>Prauserella coralliicola group</taxon>
    </lineage>
</organism>
<dbReference type="Proteomes" id="UP000309992">
    <property type="component" value="Unassembled WGS sequence"/>
</dbReference>
<protein>
    <submittedName>
        <fullName evidence="2">LLM class flavin-dependent oxidoreductase</fullName>
    </submittedName>
</protein>
<proteinExistence type="predicted"/>
<evidence type="ECO:0000313" key="2">
    <source>
        <dbReference type="EMBL" id="TKG72634.1"/>
    </source>
</evidence>
<dbReference type="SUPFAM" id="SSF51679">
    <property type="entry name" value="Bacterial luciferase-like"/>
    <property type="match status" value="1"/>
</dbReference>
<comment type="caution">
    <text evidence="2">The sequence shown here is derived from an EMBL/GenBank/DDBJ whole genome shotgun (WGS) entry which is preliminary data.</text>
</comment>
<dbReference type="Gene3D" id="3.20.20.30">
    <property type="entry name" value="Luciferase-like domain"/>
    <property type="match status" value="1"/>
</dbReference>
<evidence type="ECO:0000313" key="3">
    <source>
        <dbReference type="Proteomes" id="UP000309992"/>
    </source>
</evidence>
<dbReference type="InterPro" id="IPR036661">
    <property type="entry name" value="Luciferase-like_sf"/>
</dbReference>